<keyword evidence="5" id="KW-1185">Reference proteome</keyword>
<evidence type="ECO:0000313" key="4">
    <source>
        <dbReference type="EMBL" id="MFC4357927.1"/>
    </source>
</evidence>
<dbReference type="Pfam" id="PF00535">
    <property type="entry name" value="Glycos_transf_2"/>
    <property type="match status" value="2"/>
</dbReference>
<proteinExistence type="predicted"/>
<feature type="domain" description="Glycosyltransferase 2-like" evidence="3">
    <location>
        <begin position="99"/>
        <end position="207"/>
    </location>
</feature>
<dbReference type="InterPro" id="IPR029044">
    <property type="entry name" value="Nucleotide-diphossugar_trans"/>
</dbReference>
<dbReference type="EMBL" id="JBHSDS010000005">
    <property type="protein sequence ID" value="MFC4357927.1"/>
    <property type="molecule type" value="Genomic_DNA"/>
</dbReference>
<dbReference type="AlphaFoldDB" id="A0ABD5PB69"/>
<feature type="transmembrane region" description="Helical" evidence="2">
    <location>
        <begin position="294"/>
        <end position="312"/>
    </location>
</feature>
<sequence>MYREHTIGVVVPAYNEAGLVGEVLDGIPSYVDRVYAVDDASTDETWAEIRAHADGEPRTGRAVADASAGSAVASDGTSGETPEATGEGGEVAPTADGGFDARVVPIRHEENRGAGGAIKTGYLAARADRVDVTVTVDADGQMDTDLMPRFLDPIVEGRADYAKGNRFLADTEEMPQFRLVGNRMLSLLTKIASGYWGVADPQNGYTAISLRALDGMDLEGMYEYYGYCNDVLVKLNRADMRVADVAQPAKYDEEESHIQYGEYVRRVSTMLLANFLGRLNRKHLLGDGAARPALAYYAGAAAVALGLARLLAALRPSDDGLRGALGRVVLGVALLLVAMALDRAEHRELTIREYGD</sequence>
<dbReference type="Proteomes" id="UP001595921">
    <property type="component" value="Unassembled WGS sequence"/>
</dbReference>
<accession>A0ABD5PB69</accession>
<dbReference type="InterPro" id="IPR001173">
    <property type="entry name" value="Glyco_trans_2-like"/>
</dbReference>
<protein>
    <submittedName>
        <fullName evidence="4">Glycosyltransferase family 2 protein</fullName>
    </submittedName>
</protein>
<gene>
    <name evidence="4" type="ORF">ACFO0N_08185</name>
</gene>
<dbReference type="RefSeq" id="WP_267624658.1">
    <property type="nucleotide sequence ID" value="NZ_JAODIW010000009.1"/>
</dbReference>
<feature type="domain" description="Glycosyltransferase 2-like" evidence="3">
    <location>
        <begin position="9"/>
        <end position="58"/>
    </location>
</feature>
<evidence type="ECO:0000256" key="1">
    <source>
        <dbReference type="SAM" id="MobiDB-lite"/>
    </source>
</evidence>
<dbReference type="Gene3D" id="3.90.550.10">
    <property type="entry name" value="Spore Coat Polysaccharide Biosynthesis Protein SpsA, Chain A"/>
    <property type="match status" value="1"/>
</dbReference>
<reference evidence="4 5" key="1">
    <citation type="journal article" date="2019" name="Int. J. Syst. Evol. Microbiol.">
        <title>The Global Catalogue of Microorganisms (GCM) 10K type strain sequencing project: providing services to taxonomists for standard genome sequencing and annotation.</title>
        <authorList>
            <consortium name="The Broad Institute Genomics Platform"/>
            <consortium name="The Broad Institute Genome Sequencing Center for Infectious Disease"/>
            <person name="Wu L."/>
            <person name="Ma J."/>
        </authorList>
    </citation>
    <scope>NUCLEOTIDE SEQUENCE [LARGE SCALE GENOMIC DNA]</scope>
    <source>
        <strain evidence="4 5">CGMCC 1.12553</strain>
    </source>
</reference>
<keyword evidence="2" id="KW-0812">Transmembrane</keyword>
<keyword evidence="2" id="KW-0472">Membrane</keyword>
<feature type="compositionally biased region" description="Low complexity" evidence="1">
    <location>
        <begin position="62"/>
        <end position="95"/>
    </location>
</feature>
<evidence type="ECO:0000313" key="5">
    <source>
        <dbReference type="Proteomes" id="UP001595921"/>
    </source>
</evidence>
<name>A0ABD5PB69_9EURY</name>
<dbReference type="SUPFAM" id="SSF53448">
    <property type="entry name" value="Nucleotide-diphospho-sugar transferases"/>
    <property type="match status" value="1"/>
</dbReference>
<feature type="transmembrane region" description="Helical" evidence="2">
    <location>
        <begin position="324"/>
        <end position="341"/>
    </location>
</feature>
<dbReference type="CDD" id="cd04179">
    <property type="entry name" value="DPM_DPG-synthase_like"/>
    <property type="match status" value="1"/>
</dbReference>
<evidence type="ECO:0000259" key="3">
    <source>
        <dbReference type="Pfam" id="PF00535"/>
    </source>
</evidence>
<comment type="caution">
    <text evidence="4">The sequence shown here is derived from an EMBL/GenBank/DDBJ whole genome shotgun (WGS) entry which is preliminary data.</text>
</comment>
<keyword evidence="2" id="KW-1133">Transmembrane helix</keyword>
<evidence type="ECO:0000256" key="2">
    <source>
        <dbReference type="SAM" id="Phobius"/>
    </source>
</evidence>
<dbReference type="InterPro" id="IPR050256">
    <property type="entry name" value="Glycosyltransferase_2"/>
</dbReference>
<dbReference type="PANTHER" id="PTHR48090">
    <property type="entry name" value="UNDECAPRENYL-PHOSPHATE 4-DEOXY-4-FORMAMIDO-L-ARABINOSE TRANSFERASE-RELATED"/>
    <property type="match status" value="1"/>
</dbReference>
<organism evidence="4 5">
    <name type="scientific">Halobium salinum</name>
    <dbReference type="NCBI Taxonomy" id="1364940"/>
    <lineage>
        <taxon>Archaea</taxon>
        <taxon>Methanobacteriati</taxon>
        <taxon>Methanobacteriota</taxon>
        <taxon>Stenosarchaea group</taxon>
        <taxon>Halobacteria</taxon>
        <taxon>Halobacteriales</taxon>
        <taxon>Haloferacaceae</taxon>
        <taxon>Halobium</taxon>
    </lineage>
</organism>
<feature type="region of interest" description="Disordered" evidence="1">
    <location>
        <begin position="54"/>
        <end position="97"/>
    </location>
</feature>
<dbReference type="PANTHER" id="PTHR48090:SF6">
    <property type="entry name" value="SLR5056 PROTEIN"/>
    <property type="match status" value="1"/>
</dbReference>